<reference evidence="2" key="1">
    <citation type="journal article" date="2019" name="Int. J. Syst. Evol. Microbiol.">
        <title>The Global Catalogue of Microorganisms (GCM) 10K type strain sequencing project: providing services to taxonomists for standard genome sequencing and annotation.</title>
        <authorList>
            <consortium name="The Broad Institute Genomics Platform"/>
            <consortium name="The Broad Institute Genome Sequencing Center for Infectious Disease"/>
            <person name="Wu L."/>
            <person name="Ma J."/>
        </authorList>
    </citation>
    <scope>NUCLEOTIDE SEQUENCE [LARGE SCALE GENOMIC DNA]</scope>
    <source>
        <strain evidence="2">CGMCC 4.7241</strain>
    </source>
</reference>
<dbReference type="Gene3D" id="1.10.10.10">
    <property type="entry name" value="Winged helix-like DNA-binding domain superfamily/Winged helix DNA-binding domain"/>
    <property type="match status" value="1"/>
</dbReference>
<name>A0ABV7YAF2_9ACTN</name>
<sequence>MTPPLTGQDIAEANGAVNALLDHQLQGTGVTARQFVILRVIAVRGPWSRHALEEFLVSQRQLTLDANGAAAELDTLAAKGLVTEAELTTAGEAEYERLQAVANATAAELYAEFAPEELATTRSVLRRVIERAQQLSAV</sequence>
<keyword evidence="2" id="KW-1185">Reference proteome</keyword>
<protein>
    <submittedName>
        <fullName evidence="1">MarR family winged helix-turn-helix transcriptional regulator</fullName>
    </submittedName>
</protein>
<accession>A0ABV7YAF2</accession>
<dbReference type="RefSeq" id="WP_205120666.1">
    <property type="nucleotide sequence ID" value="NZ_JAFBCM010000001.1"/>
</dbReference>
<proteinExistence type="predicted"/>
<dbReference type="EMBL" id="JBHRZH010000012">
    <property type="protein sequence ID" value="MFC3762122.1"/>
    <property type="molecule type" value="Genomic_DNA"/>
</dbReference>
<dbReference type="InterPro" id="IPR036390">
    <property type="entry name" value="WH_DNA-bd_sf"/>
</dbReference>
<dbReference type="Proteomes" id="UP001595699">
    <property type="component" value="Unassembled WGS sequence"/>
</dbReference>
<dbReference type="InterPro" id="IPR036388">
    <property type="entry name" value="WH-like_DNA-bd_sf"/>
</dbReference>
<organism evidence="1 2">
    <name type="scientific">Tenggerimyces flavus</name>
    <dbReference type="NCBI Taxonomy" id="1708749"/>
    <lineage>
        <taxon>Bacteria</taxon>
        <taxon>Bacillati</taxon>
        <taxon>Actinomycetota</taxon>
        <taxon>Actinomycetes</taxon>
        <taxon>Propionibacteriales</taxon>
        <taxon>Nocardioidaceae</taxon>
        <taxon>Tenggerimyces</taxon>
    </lineage>
</organism>
<evidence type="ECO:0000313" key="1">
    <source>
        <dbReference type="EMBL" id="MFC3762122.1"/>
    </source>
</evidence>
<evidence type="ECO:0000313" key="2">
    <source>
        <dbReference type="Proteomes" id="UP001595699"/>
    </source>
</evidence>
<comment type="caution">
    <text evidence="1">The sequence shown here is derived from an EMBL/GenBank/DDBJ whole genome shotgun (WGS) entry which is preliminary data.</text>
</comment>
<gene>
    <name evidence="1" type="ORF">ACFOUW_14870</name>
</gene>
<dbReference type="SUPFAM" id="SSF46785">
    <property type="entry name" value="Winged helix' DNA-binding domain"/>
    <property type="match status" value="1"/>
</dbReference>